<evidence type="ECO:0000259" key="3">
    <source>
        <dbReference type="PROSITE" id="PS51186"/>
    </source>
</evidence>
<protein>
    <submittedName>
        <fullName evidence="4">GNAT family N-acetyltransferase</fullName>
    </submittedName>
</protein>
<dbReference type="InterPro" id="IPR016181">
    <property type="entry name" value="Acyl_CoA_acyltransferase"/>
</dbReference>
<dbReference type="CDD" id="cd04301">
    <property type="entry name" value="NAT_SF"/>
    <property type="match status" value="1"/>
</dbReference>
<name>A0A7X0Y5K4_9LIST</name>
<dbReference type="PANTHER" id="PTHR43800:SF1">
    <property type="entry name" value="PEPTIDYL-LYSINE N-ACETYLTRANSFERASE YJAB"/>
    <property type="match status" value="1"/>
</dbReference>
<keyword evidence="1 4" id="KW-0808">Transferase</keyword>
<reference evidence="4 5" key="1">
    <citation type="submission" date="2020-03" db="EMBL/GenBank/DDBJ databases">
        <title>Soil Listeria distribution.</title>
        <authorList>
            <person name="Liao J."/>
            <person name="Wiedmann M."/>
        </authorList>
    </citation>
    <scope>NUCLEOTIDE SEQUENCE [LARGE SCALE GENOMIC DNA]</scope>
    <source>
        <strain evidence="4 5">FSL L7-0741</strain>
    </source>
</reference>
<sequence length="201" mass="23322">MPQNLIISRSFKQEDAIQKLVLTAFRSKFKTTRLSEEEQLQLVHSFWQITDEDPDQKQFVALQNDQIRGTILLRSKPKKPAKPSLNFLSQCRSFGIRNTLKIMIQLLALEHTLTDNERYIDHIAVVQNAQRQGIGKALLKRAQAEISPTERLTLYVSKKNNNAIKLYKTLGFQITNQHTSLLRGLLFNEASWIFMEWRNPS</sequence>
<proteinExistence type="predicted"/>
<keyword evidence="2" id="KW-0012">Acyltransferase</keyword>
<evidence type="ECO:0000313" key="5">
    <source>
        <dbReference type="Proteomes" id="UP000535908"/>
    </source>
</evidence>
<dbReference type="PANTHER" id="PTHR43800">
    <property type="entry name" value="PEPTIDYL-LYSINE N-ACETYLTRANSFERASE YJAB"/>
    <property type="match status" value="1"/>
</dbReference>
<dbReference type="Proteomes" id="UP000535908">
    <property type="component" value="Unassembled WGS sequence"/>
</dbReference>
<accession>A0A7X0Y5K4</accession>
<dbReference type="InterPro" id="IPR000182">
    <property type="entry name" value="GNAT_dom"/>
</dbReference>
<organism evidence="4 5">
    <name type="scientific">Listeria grandensis</name>
    <dbReference type="NCBI Taxonomy" id="1494963"/>
    <lineage>
        <taxon>Bacteria</taxon>
        <taxon>Bacillati</taxon>
        <taxon>Bacillota</taxon>
        <taxon>Bacilli</taxon>
        <taxon>Bacillales</taxon>
        <taxon>Listeriaceae</taxon>
        <taxon>Listeria</taxon>
    </lineage>
</organism>
<dbReference type="Pfam" id="PF00583">
    <property type="entry name" value="Acetyltransf_1"/>
    <property type="match status" value="1"/>
</dbReference>
<dbReference type="Gene3D" id="3.40.630.30">
    <property type="match status" value="1"/>
</dbReference>
<comment type="caution">
    <text evidence="4">The sequence shown here is derived from an EMBL/GenBank/DDBJ whole genome shotgun (WGS) entry which is preliminary data.</text>
</comment>
<dbReference type="PROSITE" id="PS51186">
    <property type="entry name" value="GNAT"/>
    <property type="match status" value="1"/>
</dbReference>
<evidence type="ECO:0000256" key="2">
    <source>
        <dbReference type="ARBA" id="ARBA00023315"/>
    </source>
</evidence>
<dbReference type="RefSeq" id="WP_185526852.1">
    <property type="nucleotide sequence ID" value="NZ_JAARWN010000014.1"/>
</dbReference>
<dbReference type="SUPFAM" id="SSF55729">
    <property type="entry name" value="Acyl-CoA N-acyltransferases (Nat)"/>
    <property type="match status" value="1"/>
</dbReference>
<dbReference type="EMBL" id="JAARWN010000014">
    <property type="protein sequence ID" value="MBC1937228.1"/>
    <property type="molecule type" value="Genomic_DNA"/>
</dbReference>
<evidence type="ECO:0000256" key="1">
    <source>
        <dbReference type="ARBA" id="ARBA00022679"/>
    </source>
</evidence>
<evidence type="ECO:0000313" key="4">
    <source>
        <dbReference type="EMBL" id="MBC1937228.1"/>
    </source>
</evidence>
<dbReference type="GO" id="GO:0016747">
    <property type="term" value="F:acyltransferase activity, transferring groups other than amino-acyl groups"/>
    <property type="evidence" value="ECO:0007669"/>
    <property type="project" value="InterPro"/>
</dbReference>
<dbReference type="AlphaFoldDB" id="A0A7X0Y5K4"/>
<gene>
    <name evidence="4" type="ORF">HCA69_12675</name>
</gene>
<feature type="domain" description="N-acetyltransferase" evidence="3">
    <location>
        <begin position="19"/>
        <end position="200"/>
    </location>
</feature>